<protein>
    <recommendedName>
        <fullName evidence="8">ABC3 transporter permease C-terminal domain-containing protein</fullName>
    </recommendedName>
</protein>
<evidence type="ECO:0000256" key="5">
    <source>
        <dbReference type="ARBA" id="ARBA00023136"/>
    </source>
</evidence>
<accession>A0A2K2FEV0</accession>
<dbReference type="Proteomes" id="UP000236151">
    <property type="component" value="Unassembled WGS sequence"/>
</dbReference>
<keyword evidence="5 7" id="KW-0472">Membrane</keyword>
<keyword evidence="4 7" id="KW-1133">Transmembrane helix</keyword>
<evidence type="ECO:0000256" key="4">
    <source>
        <dbReference type="ARBA" id="ARBA00022989"/>
    </source>
</evidence>
<comment type="subcellular location">
    <subcellularLocation>
        <location evidence="1">Cell membrane</location>
        <topology evidence="1">Multi-pass membrane protein</topology>
    </subcellularLocation>
</comment>
<feature type="transmembrane region" description="Helical" evidence="7">
    <location>
        <begin position="622"/>
        <end position="643"/>
    </location>
</feature>
<feature type="transmembrane region" description="Helical" evidence="7">
    <location>
        <begin position="120"/>
        <end position="146"/>
    </location>
</feature>
<proteinExistence type="inferred from homology"/>
<evidence type="ECO:0000256" key="2">
    <source>
        <dbReference type="ARBA" id="ARBA00022475"/>
    </source>
</evidence>
<comment type="caution">
    <text evidence="9">The sequence shown here is derived from an EMBL/GenBank/DDBJ whole genome shotgun (WGS) entry which is preliminary data.</text>
</comment>
<organism evidence="9 10">
    <name type="scientific">Clostridium thermosuccinogenes</name>
    <dbReference type="NCBI Taxonomy" id="84032"/>
    <lineage>
        <taxon>Bacteria</taxon>
        <taxon>Bacillati</taxon>
        <taxon>Bacillota</taxon>
        <taxon>Clostridia</taxon>
        <taxon>Eubacteriales</taxon>
        <taxon>Clostridiaceae</taxon>
        <taxon>Clostridium</taxon>
    </lineage>
</organism>
<dbReference type="Pfam" id="PF02687">
    <property type="entry name" value="FtsX"/>
    <property type="match status" value="2"/>
</dbReference>
<evidence type="ECO:0000256" key="1">
    <source>
        <dbReference type="ARBA" id="ARBA00004651"/>
    </source>
</evidence>
<dbReference type="InterPro" id="IPR050250">
    <property type="entry name" value="Macrolide_Exporter_MacB"/>
</dbReference>
<keyword evidence="10" id="KW-1185">Reference proteome</keyword>
<feature type="transmembrane region" description="Helical" evidence="7">
    <location>
        <begin position="20"/>
        <end position="45"/>
    </location>
</feature>
<dbReference type="GO" id="GO:0022857">
    <property type="term" value="F:transmembrane transporter activity"/>
    <property type="evidence" value="ECO:0007669"/>
    <property type="project" value="TreeGrafter"/>
</dbReference>
<feature type="transmembrane region" description="Helical" evidence="7">
    <location>
        <begin position="65"/>
        <end position="88"/>
    </location>
</feature>
<feature type="transmembrane region" description="Helical" evidence="7">
    <location>
        <begin position="244"/>
        <end position="264"/>
    </location>
</feature>
<feature type="transmembrane region" description="Helical" evidence="7">
    <location>
        <begin position="166"/>
        <end position="189"/>
    </location>
</feature>
<dbReference type="KEGG" id="cthd:CDO33_12475"/>
<evidence type="ECO:0000259" key="8">
    <source>
        <dbReference type="Pfam" id="PF02687"/>
    </source>
</evidence>
<dbReference type="PANTHER" id="PTHR30572">
    <property type="entry name" value="MEMBRANE COMPONENT OF TRANSPORTER-RELATED"/>
    <property type="match status" value="1"/>
</dbReference>
<name>A0A2K2FEV0_9CLOT</name>
<feature type="domain" description="ABC3 transporter permease C-terminal" evidence="8">
    <location>
        <begin position="71"/>
        <end position="197"/>
    </location>
</feature>
<dbReference type="PANTHER" id="PTHR30572:SF4">
    <property type="entry name" value="ABC TRANSPORTER PERMEASE YTRF"/>
    <property type="match status" value="1"/>
</dbReference>
<dbReference type="AlphaFoldDB" id="A0A2K2FEV0"/>
<evidence type="ECO:0000256" key="7">
    <source>
        <dbReference type="SAM" id="Phobius"/>
    </source>
</evidence>
<dbReference type="EMBL" id="NIOJ01000038">
    <property type="protein sequence ID" value="PNT97311.1"/>
    <property type="molecule type" value="Genomic_DNA"/>
</dbReference>
<evidence type="ECO:0000256" key="6">
    <source>
        <dbReference type="ARBA" id="ARBA00038076"/>
    </source>
</evidence>
<sequence>MKLAAGLAYSQLKTNRSRTLFTLAGIMLSTAMITAVSGFVASADVMFKGLLGENRYYNSMYNEMLLGLGAVFGSIITAASVIVVSNSFRISAGERIRQFGILKSVGATKRQIAQIIMYEGILLAAVAIPIGIVLGLIVNFAGIQIMDNLLAAANRRNSFQINFDFIVAWQAIVISIMLSFGTVWMSAWIPASKAAKMASIDAIRGRGEVEIKARNVRGGLLIGKLFGFEGTLAYKSLKRSRRNFRATVVSLTASIVLFIAAGYFSGQYKEITRLYYPGVENANVVCTFLPPEEAKPDNGSNESKEHEYATLNSAIADQITVKFREYPNTSVFGVGDDVLEGDYNSYKTVIPKEILTSKMLEIFNSNGYVPAGDGYSVPVTLFITDQENYAKLCKKAGVPLGSNILVNYARIPGGDGAGKSIFEPFAFTPQTLNLTNPKDNSKVELSLGGMLDIRDVPNEVAATYVGNVTVIVPQLNATRYIWFIEAKNPKGFAKYAEEILHDSITFEGSSEYIEVKNMEEIPFEVRDISRLIMVFIYGFITMLTLIGMTNVISTISTNVRSRGREFAVLRSVGITPAGLRRMLNLESLLCSVKSLVFGVPLGVLGSYLLYRAFTSPVKLDYAIPWMPILQCTLGVIAITWIIMRYSISRLRCDSIIETIHSEH</sequence>
<comment type="similarity">
    <text evidence="6">Belongs to the ABC-4 integral membrane protein family.</text>
</comment>
<dbReference type="InterPro" id="IPR003838">
    <property type="entry name" value="ABC3_permease_C"/>
</dbReference>
<keyword evidence="3 7" id="KW-0812">Transmembrane</keyword>
<reference evidence="9 10" key="1">
    <citation type="submission" date="2017-06" db="EMBL/GenBank/DDBJ databases">
        <title>Investigating the central metabolism of Clostridium thermosuccinogenes.</title>
        <authorList>
            <person name="Koendjbiharie J.G."/>
            <person name="van Kranenburg R."/>
        </authorList>
    </citation>
    <scope>NUCLEOTIDE SEQUENCE [LARGE SCALE GENOMIC DNA]</scope>
    <source>
        <strain evidence="9 10">DSM 5806</strain>
    </source>
</reference>
<dbReference type="OrthoDB" id="9793166at2"/>
<feature type="transmembrane region" description="Helical" evidence="7">
    <location>
        <begin position="588"/>
        <end position="610"/>
    </location>
</feature>
<gene>
    <name evidence="9" type="ORF">CDQ84_13405</name>
</gene>
<feature type="transmembrane region" description="Helical" evidence="7">
    <location>
        <begin position="531"/>
        <end position="552"/>
    </location>
</feature>
<evidence type="ECO:0000256" key="3">
    <source>
        <dbReference type="ARBA" id="ARBA00022692"/>
    </source>
</evidence>
<feature type="domain" description="ABC3 transporter permease C-terminal" evidence="8">
    <location>
        <begin position="539"/>
        <end position="651"/>
    </location>
</feature>
<keyword evidence="2" id="KW-1003">Cell membrane</keyword>
<evidence type="ECO:0000313" key="9">
    <source>
        <dbReference type="EMBL" id="PNT97311.1"/>
    </source>
</evidence>
<evidence type="ECO:0000313" key="10">
    <source>
        <dbReference type="Proteomes" id="UP000236151"/>
    </source>
</evidence>
<dbReference type="GO" id="GO:0005886">
    <property type="term" value="C:plasma membrane"/>
    <property type="evidence" value="ECO:0007669"/>
    <property type="project" value="UniProtKB-SubCell"/>
</dbReference>
<dbReference type="RefSeq" id="WP_103082243.1">
    <property type="nucleotide sequence ID" value="NZ_CP021850.1"/>
</dbReference>